<sequence>MSEEIKNTQENAAETAAPVESMEDYAAELEASLKQGPPNDDPVWDKFETMLAEKTVFPVKIDSVVKAGVVAYVDDVRAFIPASKLAAGYVENLEDYKGKTIDVMVITADKENKKLVLSGKEVARQKAREAKAAAAAAVEVGAVMEGTVDSLKDYGAFIELEGGMSGLLHVSQISYKRVEKPSDVLKEGEKVQVKVIAVKDGKISLSMKALQEAPERPAREPRADRPAREPRQRNEEKDTFNYKETGTASTSLKDLLSGLKL</sequence>
<dbReference type="Gene3D" id="2.40.50.140">
    <property type="entry name" value="Nucleic acid-binding proteins"/>
    <property type="match status" value="2"/>
</dbReference>
<protein>
    <submittedName>
        <fullName evidence="7">S1 RNA-binding domain-containing protein</fullName>
    </submittedName>
</protein>
<evidence type="ECO:0000313" key="8">
    <source>
        <dbReference type="Proteomes" id="UP001198182"/>
    </source>
</evidence>
<evidence type="ECO:0000256" key="2">
    <source>
        <dbReference type="ARBA" id="ARBA00022980"/>
    </source>
</evidence>
<reference evidence="7" key="1">
    <citation type="submission" date="2021-10" db="EMBL/GenBank/DDBJ databases">
        <title>Anaerobic single-cell dispensing facilitates the cultivation of human gut bacteria.</title>
        <authorList>
            <person name="Afrizal A."/>
        </authorList>
    </citation>
    <scope>NUCLEOTIDE SEQUENCE</scope>
    <source>
        <strain evidence="7">CLA-AA-H215</strain>
    </source>
</reference>
<dbReference type="SUPFAM" id="SSF50249">
    <property type="entry name" value="Nucleic acid-binding proteins"/>
    <property type="match status" value="2"/>
</dbReference>
<dbReference type="RefSeq" id="WP_308452417.1">
    <property type="nucleotide sequence ID" value="NZ_JAJEQR010000003.1"/>
</dbReference>
<evidence type="ECO:0000256" key="1">
    <source>
        <dbReference type="ARBA" id="ARBA00006767"/>
    </source>
</evidence>
<keyword evidence="2" id="KW-0689">Ribosomal protein</keyword>
<keyword evidence="8" id="KW-1185">Reference proteome</keyword>
<evidence type="ECO:0000256" key="3">
    <source>
        <dbReference type="ARBA" id="ARBA00023274"/>
    </source>
</evidence>
<feature type="compositionally biased region" description="Basic and acidic residues" evidence="5">
    <location>
        <begin position="213"/>
        <end position="241"/>
    </location>
</feature>
<dbReference type="CDD" id="cd04465">
    <property type="entry name" value="S1_RPS1_repeat_ec2_hs2"/>
    <property type="match status" value="1"/>
</dbReference>
<dbReference type="Pfam" id="PF00575">
    <property type="entry name" value="S1"/>
    <property type="match status" value="2"/>
</dbReference>
<evidence type="ECO:0000256" key="4">
    <source>
        <dbReference type="ARBA" id="ARBA00025604"/>
    </source>
</evidence>
<dbReference type="EMBL" id="JAJEQR010000003">
    <property type="protein sequence ID" value="MCC2229631.1"/>
    <property type="molecule type" value="Genomic_DNA"/>
</dbReference>
<dbReference type="FunFam" id="2.40.50.140:FF:000103">
    <property type="entry name" value="protein RRP5 homolog"/>
    <property type="match status" value="1"/>
</dbReference>
<dbReference type="PANTHER" id="PTHR10724">
    <property type="entry name" value="30S RIBOSOMAL PROTEIN S1"/>
    <property type="match status" value="1"/>
</dbReference>
<evidence type="ECO:0000313" key="7">
    <source>
        <dbReference type="EMBL" id="MCC2229631.1"/>
    </source>
</evidence>
<comment type="function">
    <text evidence="4">Binds mRNA; thus facilitating recognition of the initiation point. It is needed to translate mRNA with a short Shine-Dalgarno (SD) purine-rich sequence.</text>
</comment>
<dbReference type="GO" id="GO:0005840">
    <property type="term" value="C:ribosome"/>
    <property type="evidence" value="ECO:0007669"/>
    <property type="project" value="UniProtKB-KW"/>
</dbReference>
<accession>A0AAE3JFE3</accession>
<gene>
    <name evidence="7" type="ORF">LKD81_01265</name>
</gene>
<dbReference type="CDD" id="cd05692">
    <property type="entry name" value="S1_RPS1_repeat_hs4"/>
    <property type="match status" value="1"/>
</dbReference>
<dbReference type="GO" id="GO:0003735">
    <property type="term" value="F:structural constituent of ribosome"/>
    <property type="evidence" value="ECO:0007669"/>
    <property type="project" value="TreeGrafter"/>
</dbReference>
<dbReference type="InterPro" id="IPR012340">
    <property type="entry name" value="NA-bd_OB-fold"/>
</dbReference>
<dbReference type="GO" id="GO:0003729">
    <property type="term" value="F:mRNA binding"/>
    <property type="evidence" value="ECO:0007669"/>
    <property type="project" value="TreeGrafter"/>
</dbReference>
<dbReference type="SMART" id="SM00316">
    <property type="entry name" value="S1"/>
    <property type="match status" value="2"/>
</dbReference>
<dbReference type="InterPro" id="IPR050437">
    <property type="entry name" value="Ribos_protein_bS1-like"/>
</dbReference>
<comment type="caution">
    <text evidence="7">The sequence shown here is derived from an EMBL/GenBank/DDBJ whole genome shotgun (WGS) entry which is preliminary data.</text>
</comment>
<comment type="similarity">
    <text evidence="1">Belongs to the bacterial ribosomal protein bS1 family.</text>
</comment>
<proteinExistence type="inferred from homology"/>
<dbReference type="GO" id="GO:1990904">
    <property type="term" value="C:ribonucleoprotein complex"/>
    <property type="evidence" value="ECO:0007669"/>
    <property type="project" value="UniProtKB-KW"/>
</dbReference>
<feature type="region of interest" description="Disordered" evidence="5">
    <location>
        <begin position="209"/>
        <end position="247"/>
    </location>
</feature>
<evidence type="ECO:0000256" key="5">
    <source>
        <dbReference type="SAM" id="MobiDB-lite"/>
    </source>
</evidence>
<dbReference type="AlphaFoldDB" id="A0AAE3JFE3"/>
<dbReference type="PANTHER" id="PTHR10724:SF7">
    <property type="entry name" value="SMALL RIBOSOMAL SUBUNIT PROTEIN BS1C"/>
    <property type="match status" value="1"/>
</dbReference>
<name>A0AAE3JFE3_9FIRM</name>
<organism evidence="7 8">
    <name type="scientific">Hominifimenecus microfluidus</name>
    <dbReference type="NCBI Taxonomy" id="2885348"/>
    <lineage>
        <taxon>Bacteria</taxon>
        <taxon>Bacillati</taxon>
        <taxon>Bacillota</taxon>
        <taxon>Clostridia</taxon>
        <taxon>Lachnospirales</taxon>
        <taxon>Lachnospiraceae</taxon>
        <taxon>Hominifimenecus</taxon>
    </lineage>
</organism>
<dbReference type="Proteomes" id="UP001198182">
    <property type="component" value="Unassembled WGS sequence"/>
</dbReference>
<dbReference type="InterPro" id="IPR003029">
    <property type="entry name" value="S1_domain"/>
</dbReference>
<dbReference type="PROSITE" id="PS50126">
    <property type="entry name" value="S1"/>
    <property type="match status" value="2"/>
</dbReference>
<keyword evidence="3" id="KW-0687">Ribonucleoprotein</keyword>
<feature type="region of interest" description="Disordered" evidence="5">
    <location>
        <begin position="1"/>
        <end position="21"/>
    </location>
</feature>
<feature type="domain" description="S1 motif" evidence="6">
    <location>
        <begin position="54"/>
        <end position="120"/>
    </location>
</feature>
<evidence type="ECO:0000259" key="6">
    <source>
        <dbReference type="PROSITE" id="PS50126"/>
    </source>
</evidence>
<feature type="domain" description="S1 motif" evidence="6">
    <location>
        <begin position="141"/>
        <end position="208"/>
    </location>
</feature>
<dbReference type="GO" id="GO:0006412">
    <property type="term" value="P:translation"/>
    <property type="evidence" value="ECO:0007669"/>
    <property type="project" value="TreeGrafter"/>
</dbReference>